<dbReference type="OrthoDB" id="4187532at2759"/>
<dbReference type="EMBL" id="DS989827">
    <property type="protein sequence ID" value="EFR03869.1"/>
    <property type="molecule type" value="Genomic_DNA"/>
</dbReference>
<proteinExistence type="predicted"/>
<reference evidence="3" key="1">
    <citation type="journal article" date="2012" name="MBio">
        <title>Comparative genome analysis of Trichophyton rubrum and related dermatophytes reveals candidate genes involved in infection.</title>
        <authorList>
            <person name="Martinez D.A."/>
            <person name="Oliver B.G."/>
            <person name="Graeser Y."/>
            <person name="Goldberg J.M."/>
            <person name="Li W."/>
            <person name="Martinez-Rossi N.M."/>
            <person name="Monod M."/>
            <person name="Shelest E."/>
            <person name="Barton R.C."/>
            <person name="Birch E."/>
            <person name="Brakhage A.A."/>
            <person name="Chen Z."/>
            <person name="Gurr S.J."/>
            <person name="Heiman D."/>
            <person name="Heitman J."/>
            <person name="Kosti I."/>
            <person name="Rossi A."/>
            <person name="Saif S."/>
            <person name="Samalova M."/>
            <person name="Saunders C.W."/>
            <person name="Shea T."/>
            <person name="Summerbell R.C."/>
            <person name="Xu J."/>
            <person name="Young S."/>
            <person name="Zeng Q."/>
            <person name="Birren B.W."/>
            <person name="Cuomo C.A."/>
            <person name="White T.C."/>
        </authorList>
    </citation>
    <scope>NUCLEOTIDE SEQUENCE [LARGE SCALE GENOMIC DNA]</scope>
    <source>
        <strain evidence="3">ATCC MYA-4604 / CBS 118893</strain>
    </source>
</reference>
<protein>
    <submittedName>
        <fullName evidence="2">Uncharacterized protein</fullName>
    </submittedName>
</protein>
<name>E4V1F4_ARTGP</name>
<dbReference type="RefSeq" id="XP_003170877.1">
    <property type="nucleotide sequence ID" value="XM_003170829.1"/>
</dbReference>
<keyword evidence="3" id="KW-1185">Reference proteome</keyword>
<gene>
    <name evidence="2" type="ORF">MGYG_06868</name>
</gene>
<feature type="compositionally biased region" description="Basic and acidic residues" evidence="1">
    <location>
        <begin position="82"/>
        <end position="97"/>
    </location>
</feature>
<dbReference type="HOGENOM" id="CLU_1031307_0_0_1"/>
<sequence length="250" mass="28643">MTNQKEMGYGWLAKARFEQENALKQQSQNWKVARWQAYWEDVRKGTVKSIKYYILITSLGLFTSPEKLQEIAGLPSTPELHTTVKLENMDDKPTAEPRRKRKSNTAHGPIGAWLAYSLKADDRQWDDFREACRKGAITYTNGTYPIIISNSGPFTSPEKIQEALGLTALPEVKEAARAKFSEKTQPWTKEGDELQYCDVDLRYLDKIEEISDGEDILIWVDFKQRCGWLAHSMKSRVGCEDVNNSKENAE</sequence>
<evidence type="ECO:0000256" key="1">
    <source>
        <dbReference type="SAM" id="MobiDB-lite"/>
    </source>
</evidence>
<dbReference type="AlphaFoldDB" id="E4V1F4"/>
<dbReference type="OMA" id="ARWQAYW"/>
<accession>E4V1F4</accession>
<dbReference type="eggNOG" id="ENOG502T5IN">
    <property type="taxonomic scope" value="Eukaryota"/>
</dbReference>
<feature type="region of interest" description="Disordered" evidence="1">
    <location>
        <begin position="80"/>
        <end position="106"/>
    </location>
</feature>
<dbReference type="VEuPathDB" id="FungiDB:MGYG_06868"/>
<dbReference type="GeneID" id="10026120"/>
<dbReference type="InParanoid" id="E4V1F4"/>
<evidence type="ECO:0000313" key="2">
    <source>
        <dbReference type="EMBL" id="EFR03869.1"/>
    </source>
</evidence>
<dbReference type="Proteomes" id="UP000002669">
    <property type="component" value="Unassembled WGS sequence"/>
</dbReference>
<evidence type="ECO:0000313" key="3">
    <source>
        <dbReference type="Proteomes" id="UP000002669"/>
    </source>
</evidence>
<organism evidence="3">
    <name type="scientific">Arthroderma gypseum (strain ATCC MYA-4604 / CBS 118893)</name>
    <name type="common">Microsporum gypseum</name>
    <dbReference type="NCBI Taxonomy" id="535722"/>
    <lineage>
        <taxon>Eukaryota</taxon>
        <taxon>Fungi</taxon>
        <taxon>Dikarya</taxon>
        <taxon>Ascomycota</taxon>
        <taxon>Pezizomycotina</taxon>
        <taxon>Eurotiomycetes</taxon>
        <taxon>Eurotiomycetidae</taxon>
        <taxon>Onygenales</taxon>
        <taxon>Arthrodermataceae</taxon>
        <taxon>Nannizzia</taxon>
    </lineage>
</organism>